<comment type="subcellular location">
    <subcellularLocation>
        <location evidence="1">Cytoplasm</location>
    </subcellularLocation>
</comment>
<dbReference type="GO" id="GO:0031054">
    <property type="term" value="P:pre-miRNA processing"/>
    <property type="evidence" value="ECO:0007669"/>
    <property type="project" value="TreeGrafter"/>
</dbReference>
<dbReference type="OrthoDB" id="422005at2759"/>
<dbReference type="GO" id="GO:0005634">
    <property type="term" value="C:nucleus"/>
    <property type="evidence" value="ECO:0007669"/>
    <property type="project" value="TreeGrafter"/>
</dbReference>
<feature type="region of interest" description="Disordered" evidence="3">
    <location>
        <begin position="197"/>
        <end position="239"/>
    </location>
</feature>
<accession>A0A9W8LUX6</accession>
<keyword evidence="5" id="KW-1185">Reference proteome</keyword>
<reference evidence="4" key="1">
    <citation type="submission" date="2022-07" db="EMBL/GenBank/DDBJ databases">
        <title>Phylogenomic reconstructions and comparative analyses of Kickxellomycotina fungi.</title>
        <authorList>
            <person name="Reynolds N.K."/>
            <person name="Stajich J.E."/>
            <person name="Barry K."/>
            <person name="Grigoriev I.V."/>
            <person name="Crous P."/>
            <person name="Smith M.E."/>
        </authorList>
    </citation>
    <scope>NUCLEOTIDE SEQUENCE</scope>
    <source>
        <strain evidence="4">NRRL 1565</strain>
    </source>
</reference>
<dbReference type="EMBL" id="JANBUO010000409">
    <property type="protein sequence ID" value="KAJ2804365.1"/>
    <property type="molecule type" value="Genomic_DNA"/>
</dbReference>
<dbReference type="PANTHER" id="PTHR46109:SF1">
    <property type="entry name" value="PROTEIN LIN-28 HOMOLOG"/>
    <property type="match status" value="1"/>
</dbReference>
<evidence type="ECO:0000313" key="4">
    <source>
        <dbReference type="EMBL" id="KAJ2804365.1"/>
    </source>
</evidence>
<feature type="non-terminal residue" evidence="4">
    <location>
        <position position="1"/>
    </location>
</feature>
<evidence type="ECO:0000256" key="2">
    <source>
        <dbReference type="ARBA" id="ARBA00022490"/>
    </source>
</evidence>
<dbReference type="Proteomes" id="UP001140094">
    <property type="component" value="Unassembled WGS sequence"/>
</dbReference>
<comment type="caution">
    <text evidence="4">The sequence shown here is derived from an EMBL/GenBank/DDBJ whole genome shotgun (WGS) entry which is preliminary data.</text>
</comment>
<name>A0A9W8LUX6_9FUNG</name>
<dbReference type="GO" id="GO:0003729">
    <property type="term" value="F:mRNA binding"/>
    <property type="evidence" value="ECO:0007669"/>
    <property type="project" value="TreeGrafter"/>
</dbReference>
<dbReference type="InterPro" id="IPR012340">
    <property type="entry name" value="NA-bd_OB-fold"/>
</dbReference>
<evidence type="ECO:0000256" key="3">
    <source>
        <dbReference type="SAM" id="MobiDB-lite"/>
    </source>
</evidence>
<dbReference type="PANTHER" id="PTHR46109">
    <property type="entry name" value="PROTEIN LIN-28"/>
    <property type="match status" value="1"/>
</dbReference>
<dbReference type="AlphaFoldDB" id="A0A9W8LUX6"/>
<organism evidence="4 5">
    <name type="scientific">Coemansia guatemalensis</name>
    <dbReference type="NCBI Taxonomy" id="2761395"/>
    <lineage>
        <taxon>Eukaryota</taxon>
        <taxon>Fungi</taxon>
        <taxon>Fungi incertae sedis</taxon>
        <taxon>Zoopagomycota</taxon>
        <taxon>Kickxellomycotina</taxon>
        <taxon>Kickxellomycetes</taxon>
        <taxon>Kickxellales</taxon>
        <taxon>Kickxellaceae</taxon>
        <taxon>Coemansia</taxon>
    </lineage>
</organism>
<keyword evidence="2" id="KW-0963">Cytoplasm</keyword>
<evidence type="ECO:0000256" key="1">
    <source>
        <dbReference type="ARBA" id="ARBA00004496"/>
    </source>
</evidence>
<dbReference type="InterPro" id="IPR051373">
    <property type="entry name" value="Lin-28_RNA-binding"/>
</dbReference>
<dbReference type="GO" id="GO:0005737">
    <property type="term" value="C:cytoplasm"/>
    <property type="evidence" value="ECO:0007669"/>
    <property type="project" value="UniProtKB-SubCell"/>
</dbReference>
<protein>
    <submittedName>
        <fullName evidence="4">Uncharacterized protein</fullName>
    </submittedName>
</protein>
<sequence length="239" mass="25277">GGFKSLAESEQVEFEYTKGAKGLSATRVTGPGGSYVHGDPYSRQRNRLVYAQANSAAPANVAAPSASMGATLMPFPHYSLPASYSNVVPYGGQIPPPQYAQFAYTASPPPPAAVAVATTAGDSGLMMPANGTVRDPRSLIEAIPIPPQRYYSAMMPVPQKHEQQYDFATLPDSFGSDVRHIQPIPHGYEVPTAFAQPVASRMPLPNQQQPSSAPGLSSTNRPNTGSPHVSSSSYTKLSD</sequence>
<feature type="compositionally biased region" description="Polar residues" evidence="3">
    <location>
        <begin position="205"/>
        <end position="239"/>
    </location>
</feature>
<dbReference type="Gene3D" id="2.40.50.140">
    <property type="entry name" value="Nucleic acid-binding proteins"/>
    <property type="match status" value="1"/>
</dbReference>
<proteinExistence type="predicted"/>
<gene>
    <name evidence="4" type="ORF">H4R20_002538</name>
</gene>
<evidence type="ECO:0000313" key="5">
    <source>
        <dbReference type="Proteomes" id="UP001140094"/>
    </source>
</evidence>